<dbReference type="GO" id="GO:0006869">
    <property type="term" value="P:lipid transport"/>
    <property type="evidence" value="ECO:0007669"/>
    <property type="project" value="InterPro"/>
</dbReference>
<evidence type="ECO:0000256" key="1">
    <source>
        <dbReference type="ARBA" id="ARBA00004609"/>
    </source>
</evidence>
<sequence>MGSKALLLATGFMMVLGVAISDTEQDKTECANQLVGLATCLPYVGGTAKTPALDCCTGLKQVLEKSTKCLCLLIKDRDDPSLGIKINATLAATLPSACKAPANVTQCIDILHLAPNSTDAKVFAGFANIAKGSNSSSTGASGNSTKSGSTAEEKSDGGMGKRSKWVGVEMMICGYLLWALTAFGI</sequence>
<dbReference type="OrthoDB" id="1938537at2759"/>
<dbReference type="PRINTS" id="PR00382">
    <property type="entry name" value="LIPIDTRNSFER"/>
</dbReference>
<feature type="chain" id="PRO_5012338564" description="Bifunctional inhibitor/plant lipid transfer protein/seed storage helical domain-containing protein" evidence="10">
    <location>
        <begin position="22"/>
        <end position="185"/>
    </location>
</feature>
<dbReference type="EMBL" id="CM004401">
    <property type="protein sequence ID" value="OAY28934.1"/>
    <property type="molecule type" value="Genomic_DNA"/>
</dbReference>
<keyword evidence="8" id="KW-0449">Lipoprotein</keyword>
<comment type="subcellular location">
    <subcellularLocation>
        <location evidence="1">Cell membrane</location>
        <topology evidence="1">Lipid-anchor</topology>
        <topology evidence="1">GPI-anchor</topology>
    </subcellularLocation>
</comment>
<evidence type="ECO:0000256" key="9">
    <source>
        <dbReference type="SAM" id="MobiDB-lite"/>
    </source>
</evidence>
<evidence type="ECO:0000259" key="11">
    <source>
        <dbReference type="SMART" id="SM00499"/>
    </source>
</evidence>
<dbReference type="InterPro" id="IPR000528">
    <property type="entry name" value="Plant_nsLTP"/>
</dbReference>
<name>A0A2C9UFU1_MANES</name>
<dbReference type="CDD" id="cd00010">
    <property type="entry name" value="AAI_LTSS"/>
    <property type="match status" value="1"/>
</dbReference>
<protein>
    <recommendedName>
        <fullName evidence="11">Bifunctional inhibitor/plant lipid transfer protein/seed storage helical domain-containing protein</fullName>
    </recommendedName>
</protein>
<dbReference type="Gramene" id="Manes.15G105800.1.v8.1">
    <property type="protein sequence ID" value="Manes.15G105800.1.v8.1.CDS"/>
    <property type="gene ID" value="Manes.15G105800.v8.1"/>
</dbReference>
<evidence type="ECO:0000256" key="4">
    <source>
        <dbReference type="ARBA" id="ARBA00022622"/>
    </source>
</evidence>
<evidence type="ECO:0000313" key="13">
    <source>
        <dbReference type="Proteomes" id="UP000091857"/>
    </source>
</evidence>
<dbReference type="InterPro" id="IPR036312">
    <property type="entry name" value="Bifun_inhib/LTP/seed_sf"/>
</dbReference>
<dbReference type="GO" id="GO:0008289">
    <property type="term" value="F:lipid binding"/>
    <property type="evidence" value="ECO:0007669"/>
    <property type="project" value="InterPro"/>
</dbReference>
<evidence type="ECO:0000256" key="10">
    <source>
        <dbReference type="SAM" id="SignalP"/>
    </source>
</evidence>
<evidence type="ECO:0000256" key="2">
    <source>
        <dbReference type="ARBA" id="ARBA00009748"/>
    </source>
</evidence>
<keyword evidence="13" id="KW-1185">Reference proteome</keyword>
<evidence type="ECO:0000256" key="3">
    <source>
        <dbReference type="ARBA" id="ARBA00022475"/>
    </source>
</evidence>
<dbReference type="Proteomes" id="UP000091857">
    <property type="component" value="Chromosome 15"/>
</dbReference>
<gene>
    <name evidence="12" type="ORF">MANES_15G105800v8</name>
</gene>
<proteinExistence type="inferred from homology"/>
<keyword evidence="4" id="KW-0472">Membrane</keyword>
<feature type="compositionally biased region" description="Low complexity" evidence="9">
    <location>
        <begin position="133"/>
        <end position="150"/>
    </location>
</feature>
<feature type="region of interest" description="Disordered" evidence="9">
    <location>
        <begin position="133"/>
        <end position="161"/>
    </location>
</feature>
<dbReference type="PANTHER" id="PTHR33044">
    <property type="entry name" value="BIFUNCTIONAL INHIBITOR/LIPID-TRANSFER PROTEIN/SEED STORAGE 2S ALBUMIN SUPERFAMILY PROTEIN-RELATED"/>
    <property type="match status" value="1"/>
</dbReference>
<dbReference type="FunFam" id="1.10.110.10:FF:000001">
    <property type="entry name" value="Bifunctional inhibitor/lipid-transfer protein/seed storage 2S albumin superfamily protein"/>
    <property type="match status" value="1"/>
</dbReference>
<keyword evidence="3" id="KW-1003">Cell membrane</keyword>
<dbReference type="AlphaFoldDB" id="A0A2C9UFU1"/>
<dbReference type="STRING" id="3983.A0A2C9UFU1"/>
<evidence type="ECO:0000256" key="8">
    <source>
        <dbReference type="ARBA" id="ARBA00023288"/>
    </source>
</evidence>
<comment type="caution">
    <text evidence="12">The sequence shown here is derived from an EMBL/GenBank/DDBJ whole genome shotgun (WGS) entry which is preliminary data.</text>
</comment>
<keyword evidence="6" id="KW-1015">Disulfide bond</keyword>
<dbReference type="Pfam" id="PF14368">
    <property type="entry name" value="LTP_2"/>
    <property type="match status" value="1"/>
</dbReference>
<dbReference type="InterPro" id="IPR043325">
    <property type="entry name" value="LTSS"/>
</dbReference>
<evidence type="ECO:0000256" key="5">
    <source>
        <dbReference type="ARBA" id="ARBA00022729"/>
    </source>
</evidence>
<feature type="domain" description="Bifunctional inhibitor/plant lipid transfer protein/seed storage helical" evidence="11">
    <location>
        <begin position="30"/>
        <end position="107"/>
    </location>
</feature>
<feature type="signal peptide" evidence="10">
    <location>
        <begin position="1"/>
        <end position="21"/>
    </location>
</feature>
<dbReference type="SMART" id="SM00499">
    <property type="entry name" value="AAI"/>
    <property type="match status" value="1"/>
</dbReference>
<dbReference type="Gene3D" id="1.10.110.10">
    <property type="entry name" value="Plant lipid-transfer and hydrophobic proteins"/>
    <property type="match status" value="1"/>
</dbReference>
<dbReference type="InterPro" id="IPR016140">
    <property type="entry name" value="Bifunc_inhib/LTP/seed_store"/>
</dbReference>
<dbReference type="OMA" id="NIECICI"/>
<accession>A0A2C9UFU1</accession>
<dbReference type="GO" id="GO:0005886">
    <property type="term" value="C:plasma membrane"/>
    <property type="evidence" value="ECO:0007669"/>
    <property type="project" value="UniProtKB-SubCell"/>
</dbReference>
<evidence type="ECO:0000256" key="7">
    <source>
        <dbReference type="ARBA" id="ARBA00023180"/>
    </source>
</evidence>
<dbReference type="SUPFAM" id="SSF47699">
    <property type="entry name" value="Bifunctional inhibitor/lipid-transfer protein/seed storage 2S albumin"/>
    <property type="match status" value="1"/>
</dbReference>
<evidence type="ECO:0000256" key="6">
    <source>
        <dbReference type="ARBA" id="ARBA00023157"/>
    </source>
</evidence>
<keyword evidence="5 10" id="KW-0732">Signal</keyword>
<organism evidence="12 13">
    <name type="scientific">Manihot esculenta</name>
    <name type="common">Cassava</name>
    <name type="synonym">Jatropha manihot</name>
    <dbReference type="NCBI Taxonomy" id="3983"/>
    <lineage>
        <taxon>Eukaryota</taxon>
        <taxon>Viridiplantae</taxon>
        <taxon>Streptophyta</taxon>
        <taxon>Embryophyta</taxon>
        <taxon>Tracheophyta</taxon>
        <taxon>Spermatophyta</taxon>
        <taxon>Magnoliopsida</taxon>
        <taxon>eudicotyledons</taxon>
        <taxon>Gunneridae</taxon>
        <taxon>Pentapetalae</taxon>
        <taxon>rosids</taxon>
        <taxon>fabids</taxon>
        <taxon>Malpighiales</taxon>
        <taxon>Euphorbiaceae</taxon>
        <taxon>Crotonoideae</taxon>
        <taxon>Manihoteae</taxon>
        <taxon>Manihot</taxon>
    </lineage>
</organism>
<dbReference type="GO" id="GO:0098552">
    <property type="term" value="C:side of membrane"/>
    <property type="evidence" value="ECO:0007669"/>
    <property type="project" value="UniProtKB-KW"/>
</dbReference>
<reference evidence="13" key="1">
    <citation type="journal article" date="2016" name="Nat. Biotechnol.">
        <title>Sequencing wild and cultivated cassava and related species reveals extensive interspecific hybridization and genetic diversity.</title>
        <authorList>
            <person name="Bredeson J.V."/>
            <person name="Lyons J.B."/>
            <person name="Prochnik S.E."/>
            <person name="Wu G.A."/>
            <person name="Ha C.M."/>
            <person name="Edsinger-Gonzales E."/>
            <person name="Grimwood J."/>
            <person name="Schmutz J."/>
            <person name="Rabbi I.Y."/>
            <person name="Egesi C."/>
            <person name="Nauluvula P."/>
            <person name="Lebot V."/>
            <person name="Ndunguru J."/>
            <person name="Mkamilo G."/>
            <person name="Bart R.S."/>
            <person name="Setter T.L."/>
            <person name="Gleadow R.M."/>
            <person name="Kulakow P."/>
            <person name="Ferguson M.E."/>
            <person name="Rounsley S."/>
            <person name="Rokhsar D.S."/>
        </authorList>
    </citation>
    <scope>NUCLEOTIDE SEQUENCE [LARGE SCALE GENOMIC DNA]</scope>
    <source>
        <strain evidence="13">cv. AM560-2</strain>
    </source>
</reference>
<comment type="similarity">
    <text evidence="2">Belongs to the plant LTP family.</text>
</comment>
<evidence type="ECO:0000313" key="12">
    <source>
        <dbReference type="EMBL" id="OAY28934.1"/>
    </source>
</evidence>
<keyword evidence="4" id="KW-0336">GPI-anchor</keyword>
<keyword evidence="7" id="KW-0325">Glycoprotein</keyword>